<feature type="transmembrane region" description="Helical" evidence="7">
    <location>
        <begin position="120"/>
        <end position="138"/>
    </location>
</feature>
<dbReference type="GO" id="GO:0016020">
    <property type="term" value="C:membrane"/>
    <property type="evidence" value="ECO:0007669"/>
    <property type="project" value="UniProtKB-SubCell"/>
</dbReference>
<feature type="transmembrane region" description="Helical" evidence="7">
    <location>
        <begin position="65"/>
        <end position="84"/>
    </location>
</feature>
<dbReference type="InterPro" id="IPR050925">
    <property type="entry name" value="Rhomboid_protease_S54"/>
</dbReference>
<evidence type="ECO:0000256" key="2">
    <source>
        <dbReference type="ARBA" id="ARBA00009045"/>
    </source>
</evidence>
<dbReference type="EMBL" id="AYYR01000061">
    <property type="protein sequence ID" value="KRM75053.1"/>
    <property type="molecule type" value="Genomic_DNA"/>
</dbReference>
<dbReference type="PATRIC" id="fig|1423733.4.peg.2778"/>
<keyword evidence="4" id="KW-0378">Hydrolase</keyword>
<feature type="transmembrane region" description="Helical" evidence="7">
    <location>
        <begin position="150"/>
        <end position="167"/>
    </location>
</feature>
<dbReference type="InterPro" id="IPR022764">
    <property type="entry name" value="Peptidase_S54_rhomboid_dom"/>
</dbReference>
<gene>
    <name evidence="9" type="ORF">FC82_GL002656</name>
</gene>
<dbReference type="AlphaFoldDB" id="A0A0R2B6C3"/>
<keyword evidence="3 7" id="KW-0812">Transmembrane</keyword>
<evidence type="ECO:0000256" key="6">
    <source>
        <dbReference type="ARBA" id="ARBA00023136"/>
    </source>
</evidence>
<dbReference type="RefSeq" id="WP_056996994.1">
    <property type="nucleotide sequence ID" value="NZ_AYYR01000061.1"/>
</dbReference>
<comment type="subcellular location">
    <subcellularLocation>
        <location evidence="1">Membrane</location>
        <topology evidence="1">Multi-pass membrane protein</topology>
    </subcellularLocation>
</comment>
<protein>
    <submittedName>
        <fullName evidence="9">Membrane-associated serine protease</fullName>
    </submittedName>
</protein>
<dbReference type="GO" id="GO:0006508">
    <property type="term" value="P:proteolysis"/>
    <property type="evidence" value="ECO:0007669"/>
    <property type="project" value="UniProtKB-KW"/>
</dbReference>
<comment type="caution">
    <text evidence="9">The sequence shown here is derived from an EMBL/GenBank/DDBJ whole genome shotgun (WGS) entry which is preliminary data.</text>
</comment>
<keyword evidence="5 7" id="KW-1133">Transmembrane helix</keyword>
<proteinExistence type="inferred from homology"/>
<evidence type="ECO:0000256" key="1">
    <source>
        <dbReference type="ARBA" id="ARBA00004141"/>
    </source>
</evidence>
<comment type="similarity">
    <text evidence="2">Belongs to the peptidase S54 family.</text>
</comment>
<evidence type="ECO:0000256" key="5">
    <source>
        <dbReference type="ARBA" id="ARBA00022989"/>
    </source>
</evidence>
<dbReference type="SUPFAM" id="SSF144091">
    <property type="entry name" value="Rhomboid-like"/>
    <property type="match status" value="1"/>
</dbReference>
<evidence type="ECO:0000259" key="8">
    <source>
        <dbReference type="Pfam" id="PF01694"/>
    </source>
</evidence>
<evidence type="ECO:0000256" key="4">
    <source>
        <dbReference type="ARBA" id="ARBA00022801"/>
    </source>
</evidence>
<dbReference type="Proteomes" id="UP000051845">
    <property type="component" value="Unassembled WGS sequence"/>
</dbReference>
<feature type="transmembrane region" description="Helical" evidence="7">
    <location>
        <begin position="204"/>
        <end position="222"/>
    </location>
</feature>
<keyword evidence="6 7" id="KW-0472">Membrane</keyword>
<dbReference type="STRING" id="33960.TY91_08410"/>
<evidence type="ECO:0000313" key="9">
    <source>
        <dbReference type="EMBL" id="KRM75053.1"/>
    </source>
</evidence>
<feature type="transmembrane region" description="Helical" evidence="7">
    <location>
        <begin position="12"/>
        <end position="29"/>
    </location>
</feature>
<feature type="domain" description="Peptidase S54 rhomboid" evidence="8">
    <location>
        <begin position="54"/>
        <end position="191"/>
    </location>
</feature>
<dbReference type="GO" id="GO:0004252">
    <property type="term" value="F:serine-type endopeptidase activity"/>
    <property type="evidence" value="ECO:0007669"/>
    <property type="project" value="InterPro"/>
</dbReference>
<dbReference type="Pfam" id="PF01694">
    <property type="entry name" value="Rhomboid"/>
    <property type="match status" value="1"/>
</dbReference>
<name>A0A0R2B6C3_SECCO</name>
<dbReference type="PANTHER" id="PTHR43731">
    <property type="entry name" value="RHOMBOID PROTEASE"/>
    <property type="match status" value="1"/>
</dbReference>
<evidence type="ECO:0000256" key="7">
    <source>
        <dbReference type="SAM" id="Phobius"/>
    </source>
</evidence>
<dbReference type="Gene3D" id="1.20.1540.10">
    <property type="entry name" value="Rhomboid-like"/>
    <property type="match status" value="1"/>
</dbReference>
<organism evidence="9 10">
    <name type="scientific">Secundilactobacillus collinoides DSM 20515 = JCM 1123</name>
    <dbReference type="NCBI Taxonomy" id="1423733"/>
    <lineage>
        <taxon>Bacteria</taxon>
        <taxon>Bacillati</taxon>
        <taxon>Bacillota</taxon>
        <taxon>Bacilli</taxon>
        <taxon>Lactobacillales</taxon>
        <taxon>Lactobacillaceae</taxon>
        <taxon>Secundilactobacillus</taxon>
    </lineage>
</organism>
<evidence type="ECO:0000256" key="3">
    <source>
        <dbReference type="ARBA" id="ARBA00022692"/>
    </source>
</evidence>
<sequence>MQARIKRWLAGPYMTTGLIAIMVVIFLAMELSGGASNVQVLLAFGAKWNPLIDQGQFWRLITPTFLHLSVEHILLNMVTLYFLGIQIEGLFGHSRFLIIFLVSGIGGNLASFAFNPSAISAGASTAIFGLFGAFLMLGESFWEYGYIRQMTQTFLIFIVMNLVFGFFTPGTDIAGHIGGLAAGFLMGYVVGAPKIGPVAFIKRIFAVIVLILMMIGLYYYGITL</sequence>
<evidence type="ECO:0000313" key="10">
    <source>
        <dbReference type="Proteomes" id="UP000051845"/>
    </source>
</evidence>
<accession>A0A0R2B6C3</accession>
<dbReference type="InterPro" id="IPR035952">
    <property type="entry name" value="Rhomboid-like_sf"/>
</dbReference>
<dbReference type="PANTHER" id="PTHR43731:SF14">
    <property type="entry name" value="PRESENILIN-ASSOCIATED RHOMBOID-LIKE PROTEIN, MITOCHONDRIAL"/>
    <property type="match status" value="1"/>
</dbReference>
<feature type="transmembrane region" description="Helical" evidence="7">
    <location>
        <begin position="96"/>
        <end position="114"/>
    </location>
</feature>
<reference evidence="9 10" key="1">
    <citation type="journal article" date="2015" name="Genome Announc.">
        <title>Expanding the biotechnology potential of lactobacilli through comparative genomics of 213 strains and associated genera.</title>
        <authorList>
            <person name="Sun Z."/>
            <person name="Harris H.M."/>
            <person name="McCann A."/>
            <person name="Guo C."/>
            <person name="Argimon S."/>
            <person name="Zhang W."/>
            <person name="Yang X."/>
            <person name="Jeffery I.B."/>
            <person name="Cooney J.C."/>
            <person name="Kagawa T.F."/>
            <person name="Liu W."/>
            <person name="Song Y."/>
            <person name="Salvetti E."/>
            <person name="Wrobel A."/>
            <person name="Rasinkangas P."/>
            <person name="Parkhill J."/>
            <person name="Rea M.C."/>
            <person name="O'Sullivan O."/>
            <person name="Ritari J."/>
            <person name="Douillard F.P."/>
            <person name="Paul Ross R."/>
            <person name="Yang R."/>
            <person name="Briner A.E."/>
            <person name="Felis G.E."/>
            <person name="de Vos W.M."/>
            <person name="Barrangou R."/>
            <person name="Klaenhammer T.R."/>
            <person name="Caufield P.W."/>
            <person name="Cui Y."/>
            <person name="Zhang H."/>
            <person name="O'Toole P.W."/>
        </authorList>
    </citation>
    <scope>NUCLEOTIDE SEQUENCE [LARGE SCALE GENOMIC DNA]</scope>
    <source>
        <strain evidence="9 10">DSM 20515</strain>
    </source>
</reference>
<feature type="transmembrane region" description="Helical" evidence="7">
    <location>
        <begin position="173"/>
        <end position="192"/>
    </location>
</feature>
<keyword evidence="9" id="KW-0645">Protease</keyword>